<dbReference type="AlphaFoldDB" id="A0A2J6QZM1"/>
<feature type="compositionally biased region" description="Polar residues" evidence="1">
    <location>
        <begin position="84"/>
        <end position="98"/>
    </location>
</feature>
<dbReference type="EMBL" id="KZ613961">
    <property type="protein sequence ID" value="PMD31715.1"/>
    <property type="molecule type" value="Genomic_DNA"/>
</dbReference>
<evidence type="ECO:0000313" key="2">
    <source>
        <dbReference type="EMBL" id="PMD31715.1"/>
    </source>
</evidence>
<feature type="compositionally biased region" description="Polar residues" evidence="1">
    <location>
        <begin position="25"/>
        <end position="37"/>
    </location>
</feature>
<reference evidence="2 3" key="1">
    <citation type="submission" date="2016-04" db="EMBL/GenBank/DDBJ databases">
        <title>A degradative enzymes factory behind the ericoid mycorrhizal symbiosis.</title>
        <authorList>
            <consortium name="DOE Joint Genome Institute"/>
            <person name="Martino E."/>
            <person name="Morin E."/>
            <person name="Grelet G."/>
            <person name="Kuo A."/>
            <person name="Kohler A."/>
            <person name="Daghino S."/>
            <person name="Barry K."/>
            <person name="Choi C."/>
            <person name="Cichocki N."/>
            <person name="Clum A."/>
            <person name="Copeland A."/>
            <person name="Hainaut M."/>
            <person name="Haridas S."/>
            <person name="Labutti K."/>
            <person name="Lindquist E."/>
            <person name="Lipzen A."/>
            <person name="Khouja H.-R."/>
            <person name="Murat C."/>
            <person name="Ohm R."/>
            <person name="Olson A."/>
            <person name="Spatafora J."/>
            <person name="Veneault-Fourrey C."/>
            <person name="Henrissat B."/>
            <person name="Grigoriev I."/>
            <person name="Martin F."/>
            <person name="Perotto S."/>
        </authorList>
    </citation>
    <scope>NUCLEOTIDE SEQUENCE [LARGE SCALE GENOMIC DNA]</scope>
    <source>
        <strain evidence="2 3">F</strain>
    </source>
</reference>
<sequence length="185" mass="20413">MSTSRTPAITIVEPSIREGDDLSRVPTNGSSSTSLSQIEEDREHKQDWTIVTDEKDSWANRERRRSSVWAKLELVPAPTVHSAAATTSPTNKKGSFGSQGAPRRGSILSMWQGGKDKNGKDILVHDDHSEGEDEDVVVGSPKSDEGEKVGVVERERRGSILSIWKKGKDEHGNAVMVHDDEEWKV</sequence>
<evidence type="ECO:0000313" key="3">
    <source>
        <dbReference type="Proteomes" id="UP000235786"/>
    </source>
</evidence>
<gene>
    <name evidence="2" type="ORF">L207DRAFT_185218</name>
</gene>
<feature type="compositionally biased region" description="Basic and acidic residues" evidence="1">
    <location>
        <begin position="39"/>
        <end position="48"/>
    </location>
</feature>
<keyword evidence="3" id="KW-1185">Reference proteome</keyword>
<name>A0A2J6QZM1_HYAVF</name>
<proteinExistence type="predicted"/>
<organism evidence="2 3">
    <name type="scientific">Hyaloscypha variabilis (strain UAMH 11265 / GT02V1 / F)</name>
    <name type="common">Meliniomyces variabilis</name>
    <dbReference type="NCBI Taxonomy" id="1149755"/>
    <lineage>
        <taxon>Eukaryota</taxon>
        <taxon>Fungi</taxon>
        <taxon>Dikarya</taxon>
        <taxon>Ascomycota</taxon>
        <taxon>Pezizomycotina</taxon>
        <taxon>Leotiomycetes</taxon>
        <taxon>Helotiales</taxon>
        <taxon>Hyaloscyphaceae</taxon>
        <taxon>Hyaloscypha</taxon>
        <taxon>Hyaloscypha variabilis</taxon>
    </lineage>
</organism>
<feature type="compositionally biased region" description="Basic and acidic residues" evidence="1">
    <location>
        <begin position="114"/>
        <end position="128"/>
    </location>
</feature>
<evidence type="ECO:0000256" key="1">
    <source>
        <dbReference type="SAM" id="MobiDB-lite"/>
    </source>
</evidence>
<feature type="compositionally biased region" description="Basic and acidic residues" evidence="1">
    <location>
        <begin position="142"/>
        <end position="151"/>
    </location>
</feature>
<protein>
    <submittedName>
        <fullName evidence="2">Uncharacterized protein</fullName>
    </submittedName>
</protein>
<dbReference type="OrthoDB" id="3548605at2759"/>
<accession>A0A2J6QZM1</accession>
<feature type="region of interest" description="Disordered" evidence="1">
    <location>
        <begin position="76"/>
        <end position="151"/>
    </location>
</feature>
<dbReference type="Proteomes" id="UP000235786">
    <property type="component" value="Unassembled WGS sequence"/>
</dbReference>
<feature type="region of interest" description="Disordered" evidence="1">
    <location>
        <begin position="1"/>
        <end position="48"/>
    </location>
</feature>